<evidence type="ECO:0008006" key="8">
    <source>
        <dbReference type="Google" id="ProtNLM"/>
    </source>
</evidence>
<feature type="compositionally biased region" description="Polar residues" evidence="1">
    <location>
        <begin position="1485"/>
        <end position="1496"/>
    </location>
</feature>
<dbReference type="Pfam" id="PF22928">
    <property type="entry name" value="INTS1_R4"/>
    <property type="match status" value="1"/>
</dbReference>
<proteinExistence type="predicted"/>
<gene>
    <name evidence="6" type="ORF">CVLEPA_LOCUS10490</name>
</gene>
<feature type="domain" description="Integrator complex subunit 1 R3" evidence="3">
    <location>
        <begin position="1859"/>
        <end position="1996"/>
    </location>
</feature>
<name>A0ABP0FKM5_CLALP</name>
<evidence type="ECO:0000256" key="1">
    <source>
        <dbReference type="SAM" id="MobiDB-lite"/>
    </source>
</evidence>
<feature type="region of interest" description="Disordered" evidence="1">
    <location>
        <begin position="1"/>
        <end position="68"/>
    </location>
</feature>
<feature type="domain" description="Integrator complex subunit 1 R4" evidence="4">
    <location>
        <begin position="2053"/>
        <end position="2133"/>
    </location>
</feature>
<evidence type="ECO:0000259" key="2">
    <source>
        <dbReference type="Pfam" id="PF12432"/>
    </source>
</evidence>
<feature type="domain" description="Integrator complex subunit 1 RPB2-binding" evidence="2">
    <location>
        <begin position="271"/>
        <end position="443"/>
    </location>
</feature>
<protein>
    <recommendedName>
        <fullName evidence="8">Integrator complex subunit 1</fullName>
    </recommendedName>
</protein>
<keyword evidence="7" id="KW-1185">Reference proteome</keyword>
<organism evidence="6 7">
    <name type="scientific">Clavelina lepadiformis</name>
    <name type="common">Light-bulb sea squirt</name>
    <name type="synonym">Ascidia lepadiformis</name>
    <dbReference type="NCBI Taxonomy" id="159417"/>
    <lineage>
        <taxon>Eukaryota</taxon>
        <taxon>Metazoa</taxon>
        <taxon>Chordata</taxon>
        <taxon>Tunicata</taxon>
        <taxon>Ascidiacea</taxon>
        <taxon>Aplousobranchia</taxon>
        <taxon>Clavelinidae</taxon>
        <taxon>Clavelina</taxon>
    </lineage>
</organism>
<dbReference type="InterPro" id="IPR022145">
    <property type="entry name" value="INTS1_RPB2-bd"/>
</dbReference>
<reference evidence="6 7" key="1">
    <citation type="submission" date="2024-02" db="EMBL/GenBank/DDBJ databases">
        <authorList>
            <person name="Daric V."/>
            <person name="Darras S."/>
        </authorList>
    </citation>
    <scope>NUCLEOTIDE SEQUENCE [LARGE SCALE GENOMIC DNA]</scope>
</reference>
<dbReference type="Pfam" id="PF12432">
    <property type="entry name" value="INTS1_RP2B-bd"/>
    <property type="match status" value="1"/>
</dbReference>
<feature type="region of interest" description="Disordered" evidence="1">
    <location>
        <begin position="1473"/>
        <end position="1496"/>
    </location>
</feature>
<evidence type="ECO:0000313" key="7">
    <source>
        <dbReference type="Proteomes" id="UP001642483"/>
    </source>
</evidence>
<dbReference type="InterPro" id="IPR038902">
    <property type="entry name" value="INTS1"/>
</dbReference>
<evidence type="ECO:0000259" key="5">
    <source>
        <dbReference type="Pfam" id="PF22929"/>
    </source>
</evidence>
<dbReference type="InterPro" id="IPR053965">
    <property type="entry name" value="INTS1_R4"/>
</dbReference>
<dbReference type="Proteomes" id="UP001642483">
    <property type="component" value="Unassembled WGS sequence"/>
</dbReference>
<dbReference type="PANTHER" id="PTHR21224">
    <property type="entry name" value="INTEGRATOR COMPLEX SUBUNIT 1"/>
    <property type="match status" value="1"/>
</dbReference>
<dbReference type="Pfam" id="PF22929">
    <property type="entry name" value="INTS1_INTS2-bd"/>
    <property type="match status" value="1"/>
</dbReference>
<evidence type="ECO:0000259" key="3">
    <source>
        <dbReference type="Pfam" id="PF22927"/>
    </source>
</evidence>
<evidence type="ECO:0000259" key="4">
    <source>
        <dbReference type="Pfam" id="PF22928"/>
    </source>
</evidence>
<comment type="caution">
    <text evidence="6">The sequence shown here is derived from an EMBL/GenBank/DDBJ whole genome shotgun (WGS) entry which is preliminary data.</text>
</comment>
<accession>A0ABP0FKM5</accession>
<evidence type="ECO:0000313" key="6">
    <source>
        <dbReference type="EMBL" id="CAK8680215.1"/>
    </source>
</evidence>
<dbReference type="InterPro" id="IPR053964">
    <property type="entry name" value="INT1_R3"/>
</dbReference>
<dbReference type="InterPro" id="IPR053966">
    <property type="entry name" value="INTS1_INTS2-bd"/>
</dbReference>
<dbReference type="PANTHER" id="PTHR21224:SF1">
    <property type="entry name" value="INTEGRATOR COMPLEX SUBUNIT 1"/>
    <property type="match status" value="1"/>
</dbReference>
<feature type="domain" description="Integrator complex subunit 1 INTS2-binding" evidence="5">
    <location>
        <begin position="929"/>
        <end position="1294"/>
    </location>
</feature>
<sequence>MATVKKNVSGAAKRPARPSQPPTDFIALGAKPKDHRSHGNDNAAPYRALPIKKPKPSGPAAQHHQPMSALSRLAAAAESVGSRMSPTIPDSTVPCIDCSPPDLVYKVLKYIDTNGDQVEGLLCGAIHHLRLNRLKPDSTIVLSLLYLAKIHPEIFNNENIIESLCGLLKKDVGHDYIKSKTNNIVAIVACNILMSVLEKDESWPALIVRVFLDDSVGERIWVDHLECLQFVKNIQTAFGTKIISREEKGDKISTPDAEAYDIKPRFDDILDSIQNLTVDIVKERLSRRQADNSVSVGVVAGPGTPSSVGLMGKHLIKTLVSACGMQEVRTMAIQKLEVWLQNPKLLKPAQDLLYAICVNCNTHLQEDVDVIGQMTKIRLKSKMIINHYNLCIKELIEAHPDNLKTLFSYVLYNELSNARNQSNMAVITSALQNYPEAAAKTLASVCQDLLLQQEDYLRAVRALLREIVKSSKHSIRFNALALGLMQEPDMEKYQQLDQNRKDRYISSTSDLICLTMLLSVTPQAKEAMHVLSGKKKTGDSFVSDVEATYAQFKQTLAEIQHDSLWWVHVIVQPSLTKRMVHSEYIQLIHKVLFMKAPDSYHTRDNWPPDSERAFMIKSCHDSPVLEGSLLRIAAIGLSQDHPLAPPDALELINQLIRRAASLSRPGFNPLVAERVDLIDTILALCQYHHPGNIRLPTEYVPPSLAISQLYWGALQSLLVIASLNSTTVGHQAWTNYPMLKVFMEMTLVNRFSYPPVTVVDEDVKNQMISKEHQMALVEKSEILEFESHLAAATTHLVVTEESSLLLSQLIAMDSQGHSRRPPDRILEQMGQLSSHLQLGIWLCRSRQPDFLLEIINRHGENQSMSWLPDLVASSKGDVGLLPVQCLCEFLLVHDSESEKLSSGGIHISELISQLRKLLLSDNLEDSLQVKQYFLKRLYSPQKVMRERARNALALVLNNDSEVMEVENTIDRFRWLLLHLPQLPHYASVIRPHAVEAIQAAALIESDPICVVAYVKFLANDLCQFPLLNEESHGISTSYTNMTSSLLIDRRIIVEAAISLTDEKLLPDDQTCAAEMFLVSLLQIYLIHLRQAQEQDLRRRLASEDGNEDRMPWSDSQDEIYVKWPSNFGAATLNILVPQASIILLGFGAPTWISAKNQDSQITIIEHDTLYDELMGLWFSEEGYIIPQAYLMDTQEEALLTPDWLRLRMLRSEAMPSTRRLAFAAVRDLEVEQLILFVQSFGIPVESMNLLLEILDSQCESNANVILNATRTNTSYMSRLIDVQEMRGCKAGSKFAQLLKSVSDDSTQSKAEPSCVIDLIDDSSDSAMDVETVLPSQLKPPQNTTDMKTTLKQFFSPGGGHSEGWSILLQSVNQVKGPNNLTAILCITSLHDLVLSDTGLDFISCLYDCPSRACCLLRALSRAVCSPRRLTKQKIINKFQKVVEQIHIRGINISEKIGSRSQALLTLTSSWQLHRDPSKGGHPRRMSSTSEQSSNLRQSDWSRLEEFLRDQLAFLDKDEEIKAKVSLVAQILLEDISHRRVLMSRGQLTHNDDYFTSIGTTGLLVDWLQLLDPELLVHTPHLQRKLLFEGGRNSLNTLDVKVPVFDQAYLLSLLAEHCNWENIHNSLQWLLSDATPDLTVELGAGKSDIVVDAKAALDFLWVIIQAPKIWQGRENKSTSVSEPVLQLTSSQFYRLLSYVVAATVGQEVNDLTPQLENSAAPGKGGPTRTSYVDLFGIYFSKFGQSRCGKTKVCEIARFLVGRIQSTSKSSPCCPVWWKLLAQLYVIQPNIPVWNSLETEDFGFSSEDTQKFSDIVSTIKVASNCRTDALICSLLNRLGYVRSKSTFDNRMGSSIVMSNLDSAYDANLALTKLASSKPFLILRQLPLLSSMLRGRTRHEFFEFKVQHHLPLMFNSVTILRHLIPYIFRPMHAAHVYEMVELFWKMLRNYCHRARRQMLPVLLKTLNFTHEYLSRVPLDATKILTKHHATFQMLLKTYHDQENIVPLVGALQSAISTHVSSSGDVMTSVAMTSVVPQTVPVTSVLEQPNPLYMELLIHSQDLENVKQVLADFDESSKRRIDNIVQFVPELRKIFSRSLDPAARKSALAAAIRFARQSPTYTEKDLFPEYISCLREHSRVREEESKSKFTSLSTQFTATATDDWSSLSLSKDSKLIAREALQFLPDMTILCRERANMLLGAAFDVGARNGGAICRAKTIGGDHGNENSDVTDLLAKSIWLLAGYAESDMKPAAAS</sequence>
<dbReference type="EMBL" id="CAWYQH010000068">
    <property type="protein sequence ID" value="CAK8680215.1"/>
    <property type="molecule type" value="Genomic_DNA"/>
</dbReference>
<dbReference type="Pfam" id="PF22927">
    <property type="entry name" value="INT1_R3"/>
    <property type="match status" value="1"/>
</dbReference>